<evidence type="ECO:0000256" key="8">
    <source>
        <dbReference type="RuleBase" id="RU003346"/>
    </source>
</evidence>
<keyword evidence="5 9" id="KW-0472">Membrane</keyword>
<reference evidence="11 12" key="1">
    <citation type="journal article" date="2023" name="Insect Mol. Biol.">
        <title>Genome sequencing provides insights into the evolution of gene families encoding plant cell wall-degrading enzymes in longhorned beetles.</title>
        <authorList>
            <person name="Shin N.R."/>
            <person name="Okamura Y."/>
            <person name="Kirsch R."/>
            <person name="Pauchet Y."/>
        </authorList>
    </citation>
    <scope>NUCLEOTIDE SEQUENCE [LARGE SCALE GENOMIC DNA]</scope>
    <source>
        <strain evidence="11">EAD_L_NR</strain>
    </source>
</reference>
<keyword evidence="4 9" id="KW-1133">Transmembrane helix</keyword>
<protein>
    <recommendedName>
        <fullName evidence="10">Major facilitator superfamily (MFS) profile domain-containing protein</fullName>
    </recommendedName>
</protein>
<dbReference type="AlphaFoldDB" id="A0AAV8VYX8"/>
<proteinExistence type="inferred from homology"/>
<evidence type="ECO:0000256" key="9">
    <source>
        <dbReference type="SAM" id="Phobius"/>
    </source>
</evidence>
<accession>A0AAV8VYX8</accession>
<evidence type="ECO:0000256" key="4">
    <source>
        <dbReference type="ARBA" id="ARBA00022989"/>
    </source>
</evidence>
<dbReference type="InterPro" id="IPR050549">
    <property type="entry name" value="MFS_Trehalose_Transporter"/>
</dbReference>
<sequence>MHLAGKLNPAILAVCAGNLLMLLSGSSFTWSSPILPKLLSDDTSPFGRSISANEATWISSLVPLGAAIGPFTLTYMANNFGRRITLLFLGVPFFLSHLILAFASVVELYYVARFIIGLTAGGTFTIMPNYAGEIAEKTIRGALGSTTSIATCAGLLLSYALGPYVSITVFNLVLAFVSVVFLGLFFLVGVESPHYYVCKQDYDQAKEALRKVRGGSQTGDIQKELTEIQLTIEEEYRDSLFAVVKSKGFIKAFFMVTSLLVFQQFTGINLVFYYTQIIFQEVGTSWSPEVCSIVVGAMQFTSSFTTPLVIDRLGRKATLMASAVGMVIAEVPLGAFIYLKQRGTDVSFINFFPLLALAFFIVSYNTGFGPLPWVMLGEVFPSRIKVLASSVASCISWTLSFILTKYFDLFISFGLAESFWLFAGCCVLGLVFSKFCVVETKGKSLQEIQDIFNR</sequence>
<dbReference type="NCBIfam" id="TIGR00879">
    <property type="entry name" value="SP"/>
    <property type="match status" value="1"/>
</dbReference>
<keyword evidence="8" id="KW-0813">Transport</keyword>
<name>A0AAV8VYX8_9CUCU</name>
<feature type="transmembrane region" description="Helical" evidence="9">
    <location>
        <begin position="351"/>
        <end position="374"/>
    </location>
</feature>
<dbReference type="Pfam" id="PF00083">
    <property type="entry name" value="Sugar_tr"/>
    <property type="match status" value="1"/>
</dbReference>
<evidence type="ECO:0000256" key="5">
    <source>
        <dbReference type="ARBA" id="ARBA00023136"/>
    </source>
</evidence>
<evidence type="ECO:0000313" key="12">
    <source>
        <dbReference type="Proteomes" id="UP001159042"/>
    </source>
</evidence>
<evidence type="ECO:0000256" key="7">
    <source>
        <dbReference type="ARBA" id="ARBA00024348"/>
    </source>
</evidence>
<keyword evidence="6" id="KW-0325">Glycoprotein</keyword>
<organism evidence="11 12">
    <name type="scientific">Exocentrus adspersus</name>
    <dbReference type="NCBI Taxonomy" id="1586481"/>
    <lineage>
        <taxon>Eukaryota</taxon>
        <taxon>Metazoa</taxon>
        <taxon>Ecdysozoa</taxon>
        <taxon>Arthropoda</taxon>
        <taxon>Hexapoda</taxon>
        <taxon>Insecta</taxon>
        <taxon>Pterygota</taxon>
        <taxon>Neoptera</taxon>
        <taxon>Endopterygota</taxon>
        <taxon>Coleoptera</taxon>
        <taxon>Polyphaga</taxon>
        <taxon>Cucujiformia</taxon>
        <taxon>Chrysomeloidea</taxon>
        <taxon>Cerambycidae</taxon>
        <taxon>Lamiinae</taxon>
        <taxon>Acanthocinini</taxon>
        <taxon>Exocentrus</taxon>
    </lineage>
</organism>
<dbReference type="InterPro" id="IPR020846">
    <property type="entry name" value="MFS_dom"/>
</dbReference>
<dbReference type="InterPro" id="IPR005829">
    <property type="entry name" value="Sugar_transporter_CS"/>
</dbReference>
<evidence type="ECO:0000256" key="3">
    <source>
        <dbReference type="ARBA" id="ARBA00022692"/>
    </source>
</evidence>
<dbReference type="Gene3D" id="1.20.1250.20">
    <property type="entry name" value="MFS general substrate transporter like domains"/>
    <property type="match status" value="1"/>
</dbReference>
<feature type="transmembrane region" description="Helical" evidence="9">
    <location>
        <begin position="167"/>
        <end position="190"/>
    </location>
</feature>
<dbReference type="InterPro" id="IPR005828">
    <property type="entry name" value="MFS_sugar_transport-like"/>
</dbReference>
<dbReference type="Proteomes" id="UP001159042">
    <property type="component" value="Unassembled WGS sequence"/>
</dbReference>
<evidence type="ECO:0000313" key="11">
    <source>
        <dbReference type="EMBL" id="KAJ8919558.1"/>
    </source>
</evidence>
<evidence type="ECO:0000256" key="6">
    <source>
        <dbReference type="ARBA" id="ARBA00023180"/>
    </source>
</evidence>
<comment type="similarity">
    <text evidence="7">Belongs to the major facilitator superfamily. Sugar transporter (TC 2.A.1.1) family. Trehalose transporter subfamily.</text>
</comment>
<evidence type="ECO:0000256" key="1">
    <source>
        <dbReference type="ARBA" id="ARBA00004651"/>
    </source>
</evidence>
<feature type="transmembrane region" description="Helical" evidence="9">
    <location>
        <begin position="317"/>
        <end position="339"/>
    </location>
</feature>
<dbReference type="PRINTS" id="PR00171">
    <property type="entry name" value="SUGRTRNSPORT"/>
</dbReference>
<comment type="caution">
    <text evidence="11">The sequence shown here is derived from an EMBL/GenBank/DDBJ whole genome shotgun (WGS) entry which is preliminary data.</text>
</comment>
<dbReference type="PROSITE" id="PS00217">
    <property type="entry name" value="SUGAR_TRANSPORT_2"/>
    <property type="match status" value="1"/>
</dbReference>
<evidence type="ECO:0000256" key="2">
    <source>
        <dbReference type="ARBA" id="ARBA00022475"/>
    </source>
</evidence>
<dbReference type="GO" id="GO:0005886">
    <property type="term" value="C:plasma membrane"/>
    <property type="evidence" value="ECO:0007669"/>
    <property type="project" value="UniProtKB-SubCell"/>
</dbReference>
<feature type="transmembrane region" description="Helical" evidence="9">
    <location>
        <begin position="110"/>
        <end position="130"/>
    </location>
</feature>
<feature type="transmembrane region" description="Helical" evidence="9">
    <location>
        <begin position="419"/>
        <end position="437"/>
    </location>
</feature>
<dbReference type="PANTHER" id="PTHR48021:SF47">
    <property type="entry name" value="GH17672P"/>
    <property type="match status" value="1"/>
</dbReference>
<gene>
    <name evidence="11" type="ORF">NQ315_002180</name>
</gene>
<keyword evidence="12" id="KW-1185">Reference proteome</keyword>
<keyword evidence="2" id="KW-1003">Cell membrane</keyword>
<dbReference type="InterPro" id="IPR003663">
    <property type="entry name" value="Sugar/inositol_transpt"/>
</dbReference>
<feature type="domain" description="Major facilitator superfamily (MFS) profile" evidence="10">
    <location>
        <begin position="10"/>
        <end position="441"/>
    </location>
</feature>
<dbReference type="PROSITE" id="PS50850">
    <property type="entry name" value="MFS"/>
    <property type="match status" value="1"/>
</dbReference>
<dbReference type="PANTHER" id="PTHR48021">
    <property type="match status" value="1"/>
</dbReference>
<dbReference type="InterPro" id="IPR036259">
    <property type="entry name" value="MFS_trans_sf"/>
</dbReference>
<evidence type="ECO:0000259" key="10">
    <source>
        <dbReference type="PROSITE" id="PS50850"/>
    </source>
</evidence>
<dbReference type="SUPFAM" id="SSF103473">
    <property type="entry name" value="MFS general substrate transporter"/>
    <property type="match status" value="1"/>
</dbReference>
<feature type="transmembrane region" description="Helical" evidence="9">
    <location>
        <begin position="252"/>
        <end position="274"/>
    </location>
</feature>
<feature type="transmembrane region" description="Helical" evidence="9">
    <location>
        <begin position="55"/>
        <end position="77"/>
    </location>
</feature>
<comment type="subcellular location">
    <subcellularLocation>
        <location evidence="1">Cell membrane</location>
        <topology evidence="1">Multi-pass membrane protein</topology>
    </subcellularLocation>
</comment>
<feature type="transmembrane region" description="Helical" evidence="9">
    <location>
        <begin position="84"/>
        <end position="104"/>
    </location>
</feature>
<feature type="transmembrane region" description="Helical" evidence="9">
    <location>
        <begin position="142"/>
        <end position="161"/>
    </location>
</feature>
<dbReference type="EMBL" id="JANEYG010000017">
    <property type="protein sequence ID" value="KAJ8919558.1"/>
    <property type="molecule type" value="Genomic_DNA"/>
</dbReference>
<keyword evidence="3 9" id="KW-0812">Transmembrane</keyword>
<dbReference type="FunFam" id="1.20.1250.20:FF:000055">
    <property type="entry name" value="Facilitated trehalose transporter Tret1-2 homolog"/>
    <property type="match status" value="1"/>
</dbReference>
<dbReference type="GO" id="GO:0022857">
    <property type="term" value="F:transmembrane transporter activity"/>
    <property type="evidence" value="ECO:0007669"/>
    <property type="project" value="InterPro"/>
</dbReference>